<gene>
    <name evidence="6" type="ORF">G5C65_37785</name>
</gene>
<feature type="domain" description="HTH gntR-type" evidence="5">
    <location>
        <begin position="31"/>
        <end position="99"/>
    </location>
</feature>
<dbReference type="Proteomes" id="UP000477722">
    <property type="component" value="Unassembled WGS sequence"/>
</dbReference>
<sequence length="106" mass="10975">MDRSKAGCADRSIALRGSDFLQLDPSEAPPGGLSDWLAARLRGAIADGRLPLGSTLPATRVLAADLAVSRGVVTEAYRRLVEDGHVVGRGRRGTVVVAAPPHPAPA</sequence>
<dbReference type="SUPFAM" id="SSF46785">
    <property type="entry name" value="Winged helix' DNA-binding domain"/>
    <property type="match status" value="1"/>
</dbReference>
<evidence type="ECO:0000313" key="7">
    <source>
        <dbReference type="Proteomes" id="UP000477722"/>
    </source>
</evidence>
<evidence type="ECO:0000313" key="6">
    <source>
        <dbReference type="EMBL" id="NGO73972.1"/>
    </source>
</evidence>
<evidence type="ECO:0000259" key="5">
    <source>
        <dbReference type="PROSITE" id="PS50949"/>
    </source>
</evidence>
<proteinExistence type="predicted"/>
<keyword evidence="2" id="KW-0805">Transcription regulation</keyword>
<keyword evidence="3" id="KW-0238">DNA-binding</keyword>
<dbReference type="GO" id="GO:0003677">
    <property type="term" value="F:DNA binding"/>
    <property type="evidence" value="ECO:0007669"/>
    <property type="project" value="UniProtKB-KW"/>
</dbReference>
<dbReference type="InterPro" id="IPR036388">
    <property type="entry name" value="WH-like_DNA-bd_sf"/>
</dbReference>
<organism evidence="6 7">
    <name type="scientific">Streptomyces boncukensis</name>
    <dbReference type="NCBI Taxonomy" id="2711219"/>
    <lineage>
        <taxon>Bacteria</taxon>
        <taxon>Bacillati</taxon>
        <taxon>Actinomycetota</taxon>
        <taxon>Actinomycetes</taxon>
        <taxon>Kitasatosporales</taxon>
        <taxon>Streptomycetaceae</taxon>
        <taxon>Streptomyces</taxon>
    </lineage>
</organism>
<keyword evidence="7" id="KW-1185">Reference proteome</keyword>
<feature type="non-terminal residue" evidence="6">
    <location>
        <position position="106"/>
    </location>
</feature>
<comment type="caution">
    <text evidence="6">The sequence shown here is derived from an EMBL/GenBank/DDBJ whole genome shotgun (WGS) entry which is preliminary data.</text>
</comment>
<dbReference type="CDD" id="cd07377">
    <property type="entry name" value="WHTH_GntR"/>
    <property type="match status" value="1"/>
</dbReference>
<dbReference type="PRINTS" id="PR00035">
    <property type="entry name" value="HTHGNTR"/>
</dbReference>
<dbReference type="GO" id="GO:0003700">
    <property type="term" value="F:DNA-binding transcription factor activity"/>
    <property type="evidence" value="ECO:0007669"/>
    <property type="project" value="InterPro"/>
</dbReference>
<dbReference type="Pfam" id="PF00392">
    <property type="entry name" value="GntR"/>
    <property type="match status" value="1"/>
</dbReference>
<evidence type="ECO:0000256" key="3">
    <source>
        <dbReference type="ARBA" id="ARBA00023125"/>
    </source>
</evidence>
<keyword evidence="4" id="KW-0804">Transcription</keyword>
<dbReference type="InterPro" id="IPR000524">
    <property type="entry name" value="Tscrpt_reg_HTH_GntR"/>
</dbReference>
<dbReference type="InterPro" id="IPR051446">
    <property type="entry name" value="HTH_trans_reg/aminotransferase"/>
</dbReference>
<evidence type="ECO:0000256" key="1">
    <source>
        <dbReference type="ARBA" id="ARBA00022898"/>
    </source>
</evidence>
<accession>A0A6G4X9Y9</accession>
<reference evidence="6 7" key="1">
    <citation type="submission" date="2020-02" db="EMBL/GenBank/DDBJ databases">
        <title>Whole-genome analyses of novel actinobacteria.</title>
        <authorList>
            <person name="Sahin N."/>
            <person name="Tatar D."/>
        </authorList>
    </citation>
    <scope>NUCLEOTIDE SEQUENCE [LARGE SCALE GENOMIC DNA]</scope>
    <source>
        <strain evidence="6 7">SB3404</strain>
    </source>
</reference>
<keyword evidence="1" id="KW-0663">Pyridoxal phosphate</keyword>
<dbReference type="PANTHER" id="PTHR46577:SF1">
    <property type="entry name" value="HTH-TYPE TRANSCRIPTIONAL REGULATORY PROTEIN GABR"/>
    <property type="match status" value="1"/>
</dbReference>
<name>A0A6G4X9Y9_9ACTN</name>
<dbReference type="SMART" id="SM00345">
    <property type="entry name" value="HTH_GNTR"/>
    <property type="match status" value="1"/>
</dbReference>
<evidence type="ECO:0000256" key="2">
    <source>
        <dbReference type="ARBA" id="ARBA00023015"/>
    </source>
</evidence>
<evidence type="ECO:0000256" key="4">
    <source>
        <dbReference type="ARBA" id="ARBA00023163"/>
    </source>
</evidence>
<dbReference type="AlphaFoldDB" id="A0A6G4X9Y9"/>
<dbReference type="PROSITE" id="PS50949">
    <property type="entry name" value="HTH_GNTR"/>
    <property type="match status" value="1"/>
</dbReference>
<dbReference type="InterPro" id="IPR036390">
    <property type="entry name" value="WH_DNA-bd_sf"/>
</dbReference>
<dbReference type="RefSeq" id="WP_165303591.1">
    <property type="nucleotide sequence ID" value="NZ_JAAKZZ010001036.1"/>
</dbReference>
<protein>
    <submittedName>
        <fullName evidence="6">Winged helix-turn-helix transcriptional regulator</fullName>
    </submittedName>
</protein>
<dbReference type="PANTHER" id="PTHR46577">
    <property type="entry name" value="HTH-TYPE TRANSCRIPTIONAL REGULATORY PROTEIN GABR"/>
    <property type="match status" value="1"/>
</dbReference>
<dbReference type="Gene3D" id="1.10.10.10">
    <property type="entry name" value="Winged helix-like DNA-binding domain superfamily/Winged helix DNA-binding domain"/>
    <property type="match status" value="1"/>
</dbReference>
<dbReference type="EMBL" id="JAAKZZ010001036">
    <property type="protein sequence ID" value="NGO73972.1"/>
    <property type="molecule type" value="Genomic_DNA"/>
</dbReference>